<evidence type="ECO:0000313" key="7">
    <source>
        <dbReference type="EMBL" id="KUJ15625.1"/>
    </source>
</evidence>
<evidence type="ECO:0000313" key="8">
    <source>
        <dbReference type="Proteomes" id="UP000070700"/>
    </source>
</evidence>
<evidence type="ECO:0000256" key="4">
    <source>
        <dbReference type="ARBA" id="ARBA00044511"/>
    </source>
</evidence>
<sequence length="925" mass="106436">MPPPLGTLKKRWSTFELPILPFLAPRVFKPWPCDTRRIYHQGQAIEKRPKIVRDVAHLRSKHRNYGHQSREQVIDFRQADGILGAYGSAQEQMMYQGGIRHDEQAKKSKGVSTPRRKLEETENEEFLRLFSETWHTPLAPEVRKPPEDMGPKLARRTRGSSHVVLGFRRLAFGPLKAAARDVPREQKKRRKALRRRMLKLRVDAEVERLRIPQTRPRYISLQLRGRYRFPWSYGEWNQRFTILNLRHEKFMRSIKIPREVKFHARRPTVKLPTAIEQALSQDTPTVSFRLIWENLERRTRSVIWPEVMLRAMENRPQSALNIVEATFMNPFPPAFAVADCLQFIISDKYSHPLSDDFKDHSRFVNRVRTLLYLGAQKRVYLPQHSIHSLMSHLKAAEVMRFYITLKQVNHPLHENTLLQFASKLSKSGSAGVLASLNILEGMKDAGWPLNTPKALSVFSTMLKRFDRDSDARQLDSRILDFMMSSGVSPNIITYNILLHNSIRDGEFETGWNIYDMMMENDVEPDAYTYSSLLNDAKNRMDSEAIKKVIGIVKDKGIRNGHIITDVLHAIFLLHRDRTTRIPQFSERHETVVKPAFESMLQVYCEYFDTRQLRSLLPSFTSRYSDVVQCLTSSQQRPSVPTLVVMITAYLAGLGNPVGVRQFYLHFVKLLESRDSVAIEVAKTTHIWSVIIMNLSRFSDGLSDCPEVVGTMLSNTKLPPHFNAGHEDNDASLLDPLQPGFNARLANSSTRLKPRSAASRRGSTLPKMPQLSQEGSSHGSSAIPNVFIWSILLKIFMDYQQPRAAEKVLEMMKERGVEPNMITWNTLVVGYSKMQAILDTVDVLRRMEDAGFSPDDVTMRALSKLNDKRTTIAALEMNERLRAQRGKQEKEDLAQYAEENEEGEFDSDDLIKQWDEVGSQYRPKQG</sequence>
<proteinExistence type="inferred from homology"/>
<dbReference type="PANTHER" id="PTHR47447:SF17">
    <property type="entry name" value="OS12G0638900 PROTEIN"/>
    <property type="match status" value="1"/>
</dbReference>
<dbReference type="NCBIfam" id="TIGR00756">
    <property type="entry name" value="PPR"/>
    <property type="match status" value="3"/>
</dbReference>
<feature type="region of interest" description="Disordered" evidence="6">
    <location>
        <begin position="99"/>
        <end position="118"/>
    </location>
</feature>
<feature type="compositionally biased region" description="Acidic residues" evidence="6">
    <location>
        <begin position="897"/>
        <end position="907"/>
    </location>
</feature>
<dbReference type="Proteomes" id="UP000070700">
    <property type="component" value="Unassembled WGS sequence"/>
</dbReference>
<dbReference type="PANTHER" id="PTHR47447">
    <property type="entry name" value="OS03G0856100 PROTEIN"/>
    <property type="match status" value="1"/>
</dbReference>
<comment type="function">
    <text evidence="3">Regulates mitochondrial small subunit maturation by controlling 15S rRNA 5'-end processing. Localizes to the 5' precursor of the 15S rRNA in a position that is subsequently occupied by mS47 in the mature yeast mtSSU. Uses structure and sequence-specific RNA recognition, binding to a single-stranded region of the precursor and specifically recognizing bases -6 to -1. The exchange of Ccm1 for mS47 is coupled to the irreversible removal of precursor rRNA that is accompanied by conformational changes of the mitoribosomal proteins uS5m and mS26. These conformational changes signal completion of 5'-end rRNA processing through protection of the mature 5'-end of the 15S rRNA and stabilization of mS47. The removal of the 5' precursor together with the dissociation of Ccm1 may be catalyzed by the 5'-3' exoribonuclease Pet127. Involved in the specific removal of group I introns in mitochondrial encoded transcripts.</text>
</comment>
<evidence type="ECO:0008006" key="9">
    <source>
        <dbReference type="Google" id="ProtNLM"/>
    </source>
</evidence>
<dbReference type="STRING" id="149040.A0A194X616"/>
<feature type="region of interest" description="Disordered" evidence="6">
    <location>
        <begin position="882"/>
        <end position="910"/>
    </location>
</feature>
<dbReference type="PROSITE" id="PS51375">
    <property type="entry name" value="PPR"/>
    <property type="match status" value="3"/>
</dbReference>
<evidence type="ECO:0000256" key="6">
    <source>
        <dbReference type="SAM" id="MobiDB-lite"/>
    </source>
</evidence>
<keyword evidence="8" id="KW-1185">Reference proteome</keyword>
<dbReference type="InParanoid" id="A0A194X616"/>
<feature type="repeat" description="PPR" evidence="5">
    <location>
        <begin position="819"/>
        <end position="853"/>
    </location>
</feature>
<comment type="subunit">
    <text evidence="4">Binds to mitochondrial small subunit 15S rRNA.</text>
</comment>
<name>A0A194X616_MOLSC</name>
<keyword evidence="2" id="KW-0677">Repeat</keyword>
<dbReference type="EMBL" id="KQ947417">
    <property type="protein sequence ID" value="KUJ15625.1"/>
    <property type="molecule type" value="Genomic_DNA"/>
</dbReference>
<evidence type="ECO:0000256" key="3">
    <source>
        <dbReference type="ARBA" id="ARBA00044493"/>
    </source>
</evidence>
<comment type="similarity">
    <text evidence="1">Belongs to the CCM1 family.</text>
</comment>
<evidence type="ECO:0000256" key="5">
    <source>
        <dbReference type="PROSITE-ProRule" id="PRU00708"/>
    </source>
</evidence>
<gene>
    <name evidence="7" type="ORF">LY89DRAFT_89740</name>
</gene>
<dbReference type="KEGG" id="psco:LY89DRAFT_89740"/>
<dbReference type="GeneID" id="28833228"/>
<feature type="repeat" description="PPR" evidence="5">
    <location>
        <begin position="490"/>
        <end position="524"/>
    </location>
</feature>
<dbReference type="Pfam" id="PF13041">
    <property type="entry name" value="PPR_2"/>
    <property type="match status" value="2"/>
</dbReference>
<feature type="region of interest" description="Disordered" evidence="6">
    <location>
        <begin position="747"/>
        <end position="778"/>
    </location>
</feature>
<dbReference type="InterPro" id="IPR011990">
    <property type="entry name" value="TPR-like_helical_dom_sf"/>
</dbReference>
<dbReference type="Gene3D" id="1.25.40.10">
    <property type="entry name" value="Tetratricopeptide repeat domain"/>
    <property type="match status" value="2"/>
</dbReference>
<accession>A0A194X616</accession>
<feature type="compositionally biased region" description="Polar residues" evidence="6">
    <location>
        <begin position="769"/>
        <end position="778"/>
    </location>
</feature>
<feature type="compositionally biased region" description="Basic and acidic residues" evidence="6">
    <location>
        <begin position="882"/>
        <end position="892"/>
    </location>
</feature>
<evidence type="ECO:0000256" key="1">
    <source>
        <dbReference type="ARBA" id="ARBA00006192"/>
    </source>
</evidence>
<dbReference type="InterPro" id="IPR002885">
    <property type="entry name" value="PPR_rpt"/>
</dbReference>
<feature type="repeat" description="PPR" evidence="5">
    <location>
        <begin position="784"/>
        <end position="818"/>
    </location>
</feature>
<protein>
    <recommendedName>
        <fullName evidence="9">Pentatricopeptide repeat-containing protein</fullName>
    </recommendedName>
</protein>
<dbReference type="RefSeq" id="XP_018069980.1">
    <property type="nucleotide sequence ID" value="XM_018223502.1"/>
</dbReference>
<organism evidence="7 8">
    <name type="scientific">Mollisia scopiformis</name>
    <name type="common">Conifer needle endophyte fungus</name>
    <name type="synonym">Phialocephala scopiformis</name>
    <dbReference type="NCBI Taxonomy" id="149040"/>
    <lineage>
        <taxon>Eukaryota</taxon>
        <taxon>Fungi</taxon>
        <taxon>Dikarya</taxon>
        <taxon>Ascomycota</taxon>
        <taxon>Pezizomycotina</taxon>
        <taxon>Leotiomycetes</taxon>
        <taxon>Helotiales</taxon>
        <taxon>Mollisiaceae</taxon>
        <taxon>Mollisia</taxon>
    </lineage>
</organism>
<dbReference type="OrthoDB" id="185373at2759"/>
<dbReference type="AlphaFoldDB" id="A0A194X616"/>
<evidence type="ECO:0000256" key="2">
    <source>
        <dbReference type="ARBA" id="ARBA00022737"/>
    </source>
</evidence>
<reference evidence="7 8" key="1">
    <citation type="submission" date="2015-10" db="EMBL/GenBank/DDBJ databases">
        <title>Full genome of DAOMC 229536 Phialocephala scopiformis, a fungal endophyte of spruce producing the potent anti-insectan compound rugulosin.</title>
        <authorList>
            <consortium name="DOE Joint Genome Institute"/>
            <person name="Walker A.K."/>
            <person name="Frasz S.L."/>
            <person name="Seifert K.A."/>
            <person name="Miller J.D."/>
            <person name="Mondo S.J."/>
            <person name="Labutti K."/>
            <person name="Lipzen A."/>
            <person name="Dockter R."/>
            <person name="Kennedy M."/>
            <person name="Grigoriev I.V."/>
            <person name="Spatafora J.W."/>
        </authorList>
    </citation>
    <scope>NUCLEOTIDE SEQUENCE [LARGE SCALE GENOMIC DNA]</scope>
    <source>
        <strain evidence="7 8">CBS 120377</strain>
    </source>
</reference>